<dbReference type="AlphaFoldDB" id="A0A6G7VP60"/>
<dbReference type="RefSeq" id="WP_166193365.1">
    <property type="nucleotide sequence ID" value="NZ_CP049811.1"/>
</dbReference>
<sequence length="235" mass="25895">MSGLFGTLASGGFLILLVAAGFGFGFALVAGQGRKRSAMIGGLCAVLLAAILSASPVFRANMTGAITVLFVLGLLALPVMFYAFVLRQIRRRNAPALNPLPAGLRLIEQDDALFRETLEHLRDENARQPDYSRQTFSIAWRDARGAVLASVRCEILMGLAEMRALYVQPEMRDKGLGRQVLQAALDEAKSRGAARAMLHTFDWQVPDFYRHLGWTRTGEVSYPAGPRRIQFEKQL</sequence>
<gene>
    <name evidence="4" type="ORF">G8E03_14340</name>
</gene>
<evidence type="ECO:0000313" key="4">
    <source>
        <dbReference type="EMBL" id="QIK41829.1"/>
    </source>
</evidence>
<dbReference type="Gene3D" id="3.40.630.30">
    <property type="match status" value="1"/>
</dbReference>
<dbReference type="InterPro" id="IPR000182">
    <property type="entry name" value="GNAT_dom"/>
</dbReference>
<dbReference type="PANTHER" id="PTHR13947">
    <property type="entry name" value="GNAT FAMILY N-ACETYLTRANSFERASE"/>
    <property type="match status" value="1"/>
</dbReference>
<evidence type="ECO:0000256" key="1">
    <source>
        <dbReference type="ARBA" id="ARBA00022679"/>
    </source>
</evidence>
<dbReference type="InterPro" id="IPR050769">
    <property type="entry name" value="NAT_camello-type"/>
</dbReference>
<protein>
    <submittedName>
        <fullName evidence="4">GNAT family N-acetyltransferase</fullName>
    </submittedName>
</protein>
<feature type="transmembrane region" description="Helical" evidence="2">
    <location>
        <begin position="12"/>
        <end position="31"/>
    </location>
</feature>
<accession>A0A6G7VP60</accession>
<feature type="domain" description="N-acetyltransferase" evidence="3">
    <location>
        <begin position="84"/>
        <end position="235"/>
    </location>
</feature>
<dbReference type="CDD" id="cd04301">
    <property type="entry name" value="NAT_SF"/>
    <property type="match status" value="1"/>
</dbReference>
<dbReference type="Pfam" id="PF00583">
    <property type="entry name" value="Acetyltransf_1"/>
    <property type="match status" value="1"/>
</dbReference>
<dbReference type="InterPro" id="IPR016181">
    <property type="entry name" value="Acyl_CoA_acyltransferase"/>
</dbReference>
<dbReference type="Proteomes" id="UP000500791">
    <property type="component" value="Chromosome"/>
</dbReference>
<dbReference type="PROSITE" id="PS51186">
    <property type="entry name" value="GNAT"/>
    <property type="match status" value="1"/>
</dbReference>
<keyword evidence="5" id="KW-1185">Reference proteome</keyword>
<feature type="transmembrane region" description="Helical" evidence="2">
    <location>
        <begin position="38"/>
        <end position="58"/>
    </location>
</feature>
<name>A0A6G7VP60_9RHOB</name>
<feature type="transmembrane region" description="Helical" evidence="2">
    <location>
        <begin position="64"/>
        <end position="85"/>
    </location>
</feature>
<dbReference type="PANTHER" id="PTHR13947:SF37">
    <property type="entry name" value="LD18367P"/>
    <property type="match status" value="1"/>
</dbReference>
<keyword evidence="2" id="KW-0472">Membrane</keyword>
<proteinExistence type="predicted"/>
<reference evidence="4 5" key="1">
    <citation type="submission" date="2020-03" db="EMBL/GenBank/DDBJ databases">
        <title>Complete genome sequence of Monaibacterium sp. ALG8 with diverse plasmids.</title>
        <authorList>
            <person name="Sun C."/>
        </authorList>
    </citation>
    <scope>NUCLEOTIDE SEQUENCE [LARGE SCALE GENOMIC DNA]</scope>
    <source>
        <strain evidence="4 5">ALG8</strain>
    </source>
</reference>
<keyword evidence="1 4" id="KW-0808">Transferase</keyword>
<evidence type="ECO:0000256" key="2">
    <source>
        <dbReference type="SAM" id="Phobius"/>
    </source>
</evidence>
<dbReference type="GO" id="GO:0008080">
    <property type="term" value="F:N-acetyltransferase activity"/>
    <property type="evidence" value="ECO:0007669"/>
    <property type="project" value="InterPro"/>
</dbReference>
<dbReference type="EMBL" id="CP049811">
    <property type="protein sequence ID" value="QIK41829.1"/>
    <property type="molecule type" value="Genomic_DNA"/>
</dbReference>
<keyword evidence="2" id="KW-0812">Transmembrane</keyword>
<dbReference type="SUPFAM" id="SSF55729">
    <property type="entry name" value="Acyl-CoA N-acyltransferases (Nat)"/>
    <property type="match status" value="1"/>
</dbReference>
<dbReference type="KEGG" id="mon:G8E03_14340"/>
<keyword evidence="2" id="KW-1133">Transmembrane helix</keyword>
<evidence type="ECO:0000313" key="5">
    <source>
        <dbReference type="Proteomes" id="UP000500791"/>
    </source>
</evidence>
<evidence type="ECO:0000259" key="3">
    <source>
        <dbReference type="PROSITE" id="PS51186"/>
    </source>
</evidence>
<organism evidence="4 5">
    <name type="scientific">Pontivivens nitratireducens</name>
    <dbReference type="NCBI Taxonomy" id="2758038"/>
    <lineage>
        <taxon>Bacteria</taxon>
        <taxon>Pseudomonadati</taxon>
        <taxon>Pseudomonadota</taxon>
        <taxon>Alphaproteobacteria</taxon>
        <taxon>Rhodobacterales</taxon>
        <taxon>Paracoccaceae</taxon>
        <taxon>Pontivivens</taxon>
    </lineage>
</organism>